<organism evidence="1 2">
    <name type="scientific">Heterodera trifolii</name>
    <dbReference type="NCBI Taxonomy" id="157864"/>
    <lineage>
        <taxon>Eukaryota</taxon>
        <taxon>Metazoa</taxon>
        <taxon>Ecdysozoa</taxon>
        <taxon>Nematoda</taxon>
        <taxon>Chromadorea</taxon>
        <taxon>Rhabditida</taxon>
        <taxon>Tylenchina</taxon>
        <taxon>Tylenchomorpha</taxon>
        <taxon>Tylenchoidea</taxon>
        <taxon>Heteroderidae</taxon>
        <taxon>Heteroderinae</taxon>
        <taxon>Heterodera</taxon>
    </lineage>
</organism>
<accession>A0ABD2IN96</accession>
<dbReference type="AlphaFoldDB" id="A0ABD2IN96"/>
<dbReference type="EMBL" id="JBICBT010001182">
    <property type="protein sequence ID" value="KAL3079532.1"/>
    <property type="molecule type" value="Genomic_DNA"/>
</dbReference>
<proteinExistence type="predicted"/>
<protein>
    <submittedName>
        <fullName evidence="1">Uncharacterized protein</fullName>
    </submittedName>
</protein>
<gene>
    <name evidence="1" type="ORF">niasHT_037902</name>
</gene>
<keyword evidence="2" id="KW-1185">Reference proteome</keyword>
<reference evidence="1 2" key="1">
    <citation type="submission" date="2024-10" db="EMBL/GenBank/DDBJ databases">
        <authorList>
            <person name="Kim D."/>
        </authorList>
    </citation>
    <scope>NUCLEOTIDE SEQUENCE [LARGE SCALE GENOMIC DNA]</scope>
    <source>
        <strain evidence="1">BH-2024</strain>
    </source>
</reference>
<sequence length="90" mass="10023">MRVRHLFMDKLEEADLFNEQNVARICIHEICVVPDPDGDYDGYTASEPRAESTRSQMMAQIACYYGACWCGGQPNHPQCTKAGQADPGRG</sequence>
<dbReference type="Proteomes" id="UP001620626">
    <property type="component" value="Unassembled WGS sequence"/>
</dbReference>
<evidence type="ECO:0000313" key="1">
    <source>
        <dbReference type="EMBL" id="KAL3079532.1"/>
    </source>
</evidence>
<name>A0ABD2IN96_9BILA</name>
<evidence type="ECO:0000313" key="2">
    <source>
        <dbReference type="Proteomes" id="UP001620626"/>
    </source>
</evidence>
<comment type="caution">
    <text evidence="1">The sequence shown here is derived from an EMBL/GenBank/DDBJ whole genome shotgun (WGS) entry which is preliminary data.</text>
</comment>